<name>A0A1I7LK64_9BACL</name>
<feature type="domain" description="Transposase IS4-like" evidence="1">
    <location>
        <begin position="127"/>
        <end position="420"/>
    </location>
</feature>
<keyword evidence="3" id="KW-1185">Reference proteome</keyword>
<dbReference type="Pfam" id="PF01609">
    <property type="entry name" value="DDE_Tnp_1"/>
    <property type="match status" value="1"/>
</dbReference>
<sequence>MARLCKPEFKELSSFSNVGGAPVLRTLWDRFDLSLLLSQSGIFKVRGVATWVLAFLYVVGLINRCPSVNALATFFNTDGLLQRMLGIQRVTQSALSRFLTGFSQWDMFNQKRTARLQEDPDTALADGDVLALDDTHAPHPYAKGIPFLYWLYDSSNKVYTWAMNIVALYAVRSNGIEYPWSYAIWTKPENDTDKKQSKLDLAWQMLLAVRKHVTYRLWVVMDRWYFSKPFLLQCESENFDWVTKAKRNTQLFRRMIEPGTGRERFVPIRPRDLIREVYPLLRTQGNVDVASVVCENIYIKMPKVSVNRRGEPCTKMKYTPVAAVVGKRMNSEDNKAATQPTELVNSHEPGETEELAAEYKGAYLLISNRCDAPSEVMGAWLKRWRIEVLFRTAKQELGMLNCHSPNQNHIHAHMTLLFTAETLVRYLVWEQRKTAGEEDCTHGQVIRNLLCIRCHTRQAARTNEPDLIVIDLDTTARHCASLIDKFWPTRLELRWFDPDKTQLLRATA</sequence>
<reference evidence="3" key="1">
    <citation type="submission" date="2016-10" db="EMBL/GenBank/DDBJ databases">
        <authorList>
            <person name="Varghese N."/>
        </authorList>
    </citation>
    <scope>NUCLEOTIDE SEQUENCE [LARGE SCALE GENOMIC DNA]</scope>
    <source>
        <strain evidence="3">DSM 17980</strain>
    </source>
</reference>
<dbReference type="InterPro" id="IPR012337">
    <property type="entry name" value="RNaseH-like_sf"/>
</dbReference>
<dbReference type="SUPFAM" id="SSF53098">
    <property type="entry name" value="Ribonuclease H-like"/>
    <property type="match status" value="1"/>
</dbReference>
<dbReference type="Gene3D" id="3.90.350.10">
    <property type="entry name" value="Transposase Inhibitor Protein From Tn5, Chain A, domain 1"/>
    <property type="match status" value="1"/>
</dbReference>
<evidence type="ECO:0000313" key="3">
    <source>
        <dbReference type="Proteomes" id="UP000183508"/>
    </source>
</evidence>
<dbReference type="GO" id="GO:0003677">
    <property type="term" value="F:DNA binding"/>
    <property type="evidence" value="ECO:0007669"/>
    <property type="project" value="InterPro"/>
</dbReference>
<dbReference type="GO" id="GO:0006313">
    <property type="term" value="P:DNA transposition"/>
    <property type="evidence" value="ECO:0007669"/>
    <property type="project" value="InterPro"/>
</dbReference>
<protein>
    <submittedName>
        <fullName evidence="2">Transposase DDE domain-containing protein</fullName>
    </submittedName>
</protein>
<dbReference type="InterPro" id="IPR002559">
    <property type="entry name" value="Transposase_11"/>
</dbReference>
<organism evidence="2 3">
    <name type="scientific">Alicyclobacillus macrosporangiidus</name>
    <dbReference type="NCBI Taxonomy" id="392015"/>
    <lineage>
        <taxon>Bacteria</taxon>
        <taxon>Bacillati</taxon>
        <taxon>Bacillota</taxon>
        <taxon>Bacilli</taxon>
        <taxon>Bacillales</taxon>
        <taxon>Alicyclobacillaceae</taxon>
        <taxon>Alicyclobacillus</taxon>
    </lineage>
</organism>
<dbReference type="EMBL" id="FPBV01000075">
    <property type="protein sequence ID" value="SFV10076.1"/>
    <property type="molecule type" value="Genomic_DNA"/>
</dbReference>
<dbReference type="GO" id="GO:0004803">
    <property type="term" value="F:transposase activity"/>
    <property type="evidence" value="ECO:0007669"/>
    <property type="project" value="InterPro"/>
</dbReference>
<dbReference type="Proteomes" id="UP000183508">
    <property type="component" value="Unassembled WGS sequence"/>
</dbReference>
<proteinExistence type="predicted"/>
<dbReference type="AlphaFoldDB" id="A0A1I7LK64"/>
<evidence type="ECO:0000313" key="2">
    <source>
        <dbReference type="EMBL" id="SFV10076.1"/>
    </source>
</evidence>
<evidence type="ECO:0000259" key="1">
    <source>
        <dbReference type="Pfam" id="PF01609"/>
    </source>
</evidence>
<accession>A0A1I7LK64</accession>
<gene>
    <name evidence="2" type="ORF">SAMN05421543_1751</name>
</gene>
<dbReference type="OrthoDB" id="2519014at2"/>
<dbReference type="RefSeq" id="WP_083430696.1">
    <property type="nucleotide sequence ID" value="NZ_FPBV01000075.1"/>
</dbReference>